<dbReference type="EMBL" id="VSRR010041786">
    <property type="protein sequence ID" value="MPC75751.1"/>
    <property type="molecule type" value="Genomic_DNA"/>
</dbReference>
<dbReference type="AlphaFoldDB" id="A0A5B7HRY0"/>
<keyword evidence="2" id="KW-1185">Reference proteome</keyword>
<proteinExistence type="predicted"/>
<evidence type="ECO:0000313" key="1">
    <source>
        <dbReference type="EMBL" id="MPC75751.1"/>
    </source>
</evidence>
<reference evidence="1 2" key="1">
    <citation type="submission" date="2019-05" db="EMBL/GenBank/DDBJ databases">
        <title>Another draft genome of Portunus trituberculatus and its Hox gene families provides insights of decapod evolution.</title>
        <authorList>
            <person name="Jeong J.-H."/>
            <person name="Song I."/>
            <person name="Kim S."/>
            <person name="Choi T."/>
            <person name="Kim D."/>
            <person name="Ryu S."/>
            <person name="Kim W."/>
        </authorList>
    </citation>
    <scope>NUCLEOTIDE SEQUENCE [LARGE SCALE GENOMIC DNA]</scope>
    <source>
        <tissue evidence="1">Muscle</tissue>
    </source>
</reference>
<evidence type="ECO:0000313" key="2">
    <source>
        <dbReference type="Proteomes" id="UP000324222"/>
    </source>
</evidence>
<sequence>MEASMGVGRGARVGAEGVGPVMLQFLQLHCLEASRTLFGGGAVAGTTKQMVVLPDTPVSVMISSTFPAAGTSIAGNVAVARQEAAGAAHDWESVGPNM</sequence>
<comment type="caution">
    <text evidence="1">The sequence shown here is derived from an EMBL/GenBank/DDBJ whole genome shotgun (WGS) entry which is preliminary data.</text>
</comment>
<gene>
    <name evidence="1" type="ORF">E2C01_070146</name>
</gene>
<name>A0A5B7HRY0_PORTR</name>
<protein>
    <submittedName>
        <fullName evidence="1">Uncharacterized protein</fullName>
    </submittedName>
</protein>
<organism evidence="1 2">
    <name type="scientific">Portunus trituberculatus</name>
    <name type="common">Swimming crab</name>
    <name type="synonym">Neptunus trituberculatus</name>
    <dbReference type="NCBI Taxonomy" id="210409"/>
    <lineage>
        <taxon>Eukaryota</taxon>
        <taxon>Metazoa</taxon>
        <taxon>Ecdysozoa</taxon>
        <taxon>Arthropoda</taxon>
        <taxon>Crustacea</taxon>
        <taxon>Multicrustacea</taxon>
        <taxon>Malacostraca</taxon>
        <taxon>Eumalacostraca</taxon>
        <taxon>Eucarida</taxon>
        <taxon>Decapoda</taxon>
        <taxon>Pleocyemata</taxon>
        <taxon>Brachyura</taxon>
        <taxon>Eubrachyura</taxon>
        <taxon>Portunoidea</taxon>
        <taxon>Portunidae</taxon>
        <taxon>Portuninae</taxon>
        <taxon>Portunus</taxon>
    </lineage>
</organism>
<dbReference type="Proteomes" id="UP000324222">
    <property type="component" value="Unassembled WGS sequence"/>
</dbReference>
<accession>A0A5B7HRY0</accession>